<sequence length="75" mass="8454">MLSVFHTYFHAGRHLPPSSDPQFIVLTTIVHTTNFGDILAGYYTKEMGCLWASSWSRRMGTTFSLDSGRPGSTRR</sequence>
<dbReference type="InterPro" id="IPR036052">
    <property type="entry name" value="TrpB-like_PALP_sf"/>
</dbReference>
<accession>A0A5C3NB03</accession>
<proteinExistence type="predicted"/>
<dbReference type="EMBL" id="ML213512">
    <property type="protein sequence ID" value="TFK51021.1"/>
    <property type="molecule type" value="Genomic_DNA"/>
</dbReference>
<evidence type="ECO:0000313" key="1">
    <source>
        <dbReference type="EMBL" id="TFK51021.1"/>
    </source>
</evidence>
<protein>
    <submittedName>
        <fullName evidence="1">Uncharacterized protein</fullName>
    </submittedName>
</protein>
<gene>
    <name evidence="1" type="ORF">OE88DRAFT_1660220</name>
</gene>
<evidence type="ECO:0000313" key="2">
    <source>
        <dbReference type="Proteomes" id="UP000305948"/>
    </source>
</evidence>
<organism evidence="1 2">
    <name type="scientific">Heliocybe sulcata</name>
    <dbReference type="NCBI Taxonomy" id="5364"/>
    <lineage>
        <taxon>Eukaryota</taxon>
        <taxon>Fungi</taxon>
        <taxon>Dikarya</taxon>
        <taxon>Basidiomycota</taxon>
        <taxon>Agaricomycotina</taxon>
        <taxon>Agaricomycetes</taxon>
        <taxon>Gloeophyllales</taxon>
        <taxon>Gloeophyllaceae</taxon>
        <taxon>Heliocybe</taxon>
    </lineage>
</organism>
<dbReference type="AlphaFoldDB" id="A0A5C3NB03"/>
<dbReference type="OrthoDB" id="5203861at2759"/>
<name>A0A5C3NB03_9AGAM</name>
<dbReference type="Gene3D" id="3.40.50.1100">
    <property type="match status" value="1"/>
</dbReference>
<keyword evidence="2" id="KW-1185">Reference proteome</keyword>
<dbReference type="Proteomes" id="UP000305948">
    <property type="component" value="Unassembled WGS sequence"/>
</dbReference>
<reference evidence="1 2" key="1">
    <citation type="journal article" date="2019" name="Nat. Ecol. Evol.">
        <title>Megaphylogeny resolves global patterns of mushroom evolution.</title>
        <authorList>
            <person name="Varga T."/>
            <person name="Krizsan K."/>
            <person name="Foldi C."/>
            <person name="Dima B."/>
            <person name="Sanchez-Garcia M."/>
            <person name="Sanchez-Ramirez S."/>
            <person name="Szollosi G.J."/>
            <person name="Szarkandi J.G."/>
            <person name="Papp V."/>
            <person name="Albert L."/>
            <person name="Andreopoulos W."/>
            <person name="Angelini C."/>
            <person name="Antonin V."/>
            <person name="Barry K.W."/>
            <person name="Bougher N.L."/>
            <person name="Buchanan P."/>
            <person name="Buyck B."/>
            <person name="Bense V."/>
            <person name="Catcheside P."/>
            <person name="Chovatia M."/>
            <person name="Cooper J."/>
            <person name="Damon W."/>
            <person name="Desjardin D."/>
            <person name="Finy P."/>
            <person name="Geml J."/>
            <person name="Haridas S."/>
            <person name="Hughes K."/>
            <person name="Justo A."/>
            <person name="Karasinski D."/>
            <person name="Kautmanova I."/>
            <person name="Kiss B."/>
            <person name="Kocsube S."/>
            <person name="Kotiranta H."/>
            <person name="LaButti K.M."/>
            <person name="Lechner B.E."/>
            <person name="Liimatainen K."/>
            <person name="Lipzen A."/>
            <person name="Lukacs Z."/>
            <person name="Mihaltcheva S."/>
            <person name="Morgado L.N."/>
            <person name="Niskanen T."/>
            <person name="Noordeloos M.E."/>
            <person name="Ohm R.A."/>
            <person name="Ortiz-Santana B."/>
            <person name="Ovrebo C."/>
            <person name="Racz N."/>
            <person name="Riley R."/>
            <person name="Savchenko A."/>
            <person name="Shiryaev A."/>
            <person name="Soop K."/>
            <person name="Spirin V."/>
            <person name="Szebenyi C."/>
            <person name="Tomsovsky M."/>
            <person name="Tulloss R.E."/>
            <person name="Uehling J."/>
            <person name="Grigoriev I.V."/>
            <person name="Vagvolgyi C."/>
            <person name="Papp T."/>
            <person name="Martin F.M."/>
            <person name="Miettinen O."/>
            <person name="Hibbett D.S."/>
            <person name="Nagy L.G."/>
        </authorList>
    </citation>
    <scope>NUCLEOTIDE SEQUENCE [LARGE SCALE GENOMIC DNA]</scope>
    <source>
        <strain evidence="1 2">OMC1185</strain>
    </source>
</reference>